<name>A0A1B7VJT5_APHFL</name>
<gene>
    <name evidence="1" type="ORF">AN481_17720</name>
</gene>
<organism evidence="1 2">
    <name type="scientific">Aphanizomenon flos-aquae LD13</name>
    <dbReference type="NCBI Taxonomy" id="1710894"/>
    <lineage>
        <taxon>Bacteria</taxon>
        <taxon>Bacillati</taxon>
        <taxon>Cyanobacteriota</taxon>
        <taxon>Cyanophyceae</taxon>
        <taxon>Nostocales</taxon>
        <taxon>Aphanizomenonaceae</taxon>
        <taxon>Aphanizomenon</taxon>
    </lineage>
</organism>
<dbReference type="Proteomes" id="UP000092382">
    <property type="component" value="Unassembled WGS sequence"/>
</dbReference>
<dbReference type="EMBL" id="LJOY01000086">
    <property type="protein sequence ID" value="OBQ19480.1"/>
    <property type="molecule type" value="Genomic_DNA"/>
</dbReference>
<evidence type="ECO:0000313" key="2">
    <source>
        <dbReference type="Proteomes" id="UP000092382"/>
    </source>
</evidence>
<dbReference type="NCBIfam" id="TIGR02664">
    <property type="entry name" value="nitr_red_assoc"/>
    <property type="match status" value="1"/>
</dbReference>
<dbReference type="STRING" id="1803587.GCA_001593825_00446"/>
<dbReference type="PATRIC" id="fig|1710894.3.peg.2586"/>
<protein>
    <submittedName>
        <fullName evidence="1">Nitrate reductase associated protein</fullName>
    </submittedName>
</protein>
<reference evidence="1 2" key="1">
    <citation type="submission" date="2015-09" db="EMBL/GenBank/DDBJ databases">
        <title>Whole genome shotgun sequence assembly of Aphanizomenon flos-aquae UKL13.</title>
        <authorList>
            <person name="Driscoll C."/>
        </authorList>
    </citation>
    <scope>NUCLEOTIDE SEQUENCE [LARGE SCALE GENOMIC DNA]</scope>
    <source>
        <strain evidence="1">MDT13</strain>
    </source>
</reference>
<accession>A0A1B7VJT5</accession>
<evidence type="ECO:0000313" key="1">
    <source>
        <dbReference type="EMBL" id="OBQ19480.1"/>
    </source>
</evidence>
<sequence>MADFFEFEADFVDSWRCIPMQVRYKLDTCGIKLKLAEWNQMNQESRQNLVSLPCDTDMQIDNYRCYIQELVLQLTGKPVAELPIEPDPAWVNITTIPQSIHEKAQEMGVIITIEAWKDLSILQRFALIKLSRPSHENKNFLSALAEFNLVPKS</sequence>
<dbReference type="InterPro" id="IPR013481">
    <property type="entry name" value="NarM"/>
</dbReference>
<dbReference type="Pfam" id="PF09655">
    <property type="entry name" value="Nitr_red_assoc"/>
    <property type="match status" value="1"/>
</dbReference>
<comment type="caution">
    <text evidence="1">The sequence shown here is derived from an EMBL/GenBank/DDBJ whole genome shotgun (WGS) entry which is preliminary data.</text>
</comment>
<dbReference type="AlphaFoldDB" id="A0A1B7VJT5"/>
<proteinExistence type="predicted"/>